<reference evidence="1" key="1">
    <citation type="journal article" date="2004" name="Mol. Biol. Evol.">
        <title>Site-specific recombination links the evolution of P2-like coliphages and pathogenic enterobacteria.</title>
        <authorList>
            <person name="Nilsson A.S."/>
            <person name="Karlsson J.L."/>
            <person name="Haggard-Ljungquist E."/>
        </authorList>
    </citation>
    <scope>NUCLEOTIDE SEQUENCE</scope>
</reference>
<accession>Q858S3</accession>
<name>Q858S3_9CAUD</name>
<evidence type="ECO:0000313" key="1">
    <source>
        <dbReference type="EMBL" id="CAD54902.1"/>
    </source>
</evidence>
<proteinExistence type="predicted"/>
<dbReference type="EMBL" id="AJ512680">
    <property type="protein sequence ID" value="CAD54902.1"/>
    <property type="molecule type" value="Genomic_DNA"/>
</dbReference>
<sequence length="368" mass="41459">MSKTRDDFSSKTVRALALRAGYRCSFPGCNQLTVGPSDESLTSITNIGVAAHIHAAAPGPLARRYDPNQTPDERKDINNGIWMCVNHSVEIDRDEIRYTAEILKEMKKAHEEEIKKEVSNGSSSTKHNDFIAIGIDIIVFGELTGISTNEWTIKFANFFTGDLSKLISFNERFHSIPTEEKFILVNQLGEGRLLSAPIKLNKLPDSYEVIVPVEIDTPRINCNSLPMDLDIFTTGDLFVNSSGDIATISGFEALPQKIYTSLSTIRGEIYSHPTLGSRIRQFFHDFEGTMWLDKLVKLEVIRLSCIPIFDSITKNKYTPLHCVKNVKNIRVIPTEYKDSKLPIEFTLDIEGFGIWSKEISVFSPKYDE</sequence>
<protein>
    <submittedName>
        <fullName evidence="1">Putative lysogenic conversion protein</fullName>
    </submittedName>
</protein>
<organism evidence="1">
    <name type="scientific">Enterobacteria phage P2-EC46</name>
    <dbReference type="NCBI Taxonomy" id="211906"/>
    <lineage>
        <taxon>Viruses</taxon>
        <taxon>Duplodnaviria</taxon>
        <taxon>Heunggongvirae</taxon>
        <taxon>Uroviricota</taxon>
        <taxon>Caudoviricetes</taxon>
        <taxon>Peduoviridae</taxon>
        <taxon>Peduovirus</taxon>
        <taxon>Peduovirus P2</taxon>
    </lineage>
</organism>